<dbReference type="PROSITE" id="PS00894">
    <property type="entry name" value="HTH_DEOR_1"/>
    <property type="match status" value="1"/>
</dbReference>
<dbReference type="InterPro" id="IPR036388">
    <property type="entry name" value="WH-like_DNA-bd_sf"/>
</dbReference>
<gene>
    <name evidence="5" type="primary">glcR</name>
    <name evidence="5" type="ORF">GCM10010917_23020</name>
</gene>
<keyword evidence="1" id="KW-0805">Transcription regulation</keyword>
<protein>
    <submittedName>
        <fullName evidence="5">HTH-type transcriptional repressor GlcR</fullName>
    </submittedName>
</protein>
<dbReference type="InterPro" id="IPR037171">
    <property type="entry name" value="NagB/RpiA_transferase-like"/>
</dbReference>
<dbReference type="PANTHER" id="PTHR30363:SF51">
    <property type="entry name" value="HTH-TYPE TRANSCRIPTIONAL REPRESSOR GLCR"/>
    <property type="match status" value="1"/>
</dbReference>
<evidence type="ECO:0000313" key="5">
    <source>
        <dbReference type="EMBL" id="GGA37248.1"/>
    </source>
</evidence>
<dbReference type="InterPro" id="IPR036390">
    <property type="entry name" value="WH_DNA-bd_sf"/>
</dbReference>
<evidence type="ECO:0000256" key="1">
    <source>
        <dbReference type="ARBA" id="ARBA00023015"/>
    </source>
</evidence>
<evidence type="ECO:0000313" key="6">
    <source>
        <dbReference type="Proteomes" id="UP000609323"/>
    </source>
</evidence>
<comment type="caution">
    <text evidence="5">The sequence shown here is derived from an EMBL/GenBank/DDBJ whole genome shotgun (WGS) entry which is preliminary data.</text>
</comment>
<dbReference type="Proteomes" id="UP000609323">
    <property type="component" value="Unassembled WGS sequence"/>
</dbReference>
<dbReference type="SMART" id="SM01134">
    <property type="entry name" value="DeoRC"/>
    <property type="match status" value="1"/>
</dbReference>
<dbReference type="Pfam" id="PF08220">
    <property type="entry name" value="HTH_DeoR"/>
    <property type="match status" value="1"/>
</dbReference>
<keyword evidence="3" id="KW-0804">Transcription</keyword>
<accession>A0ABQ1G5H0</accession>
<dbReference type="PANTHER" id="PTHR30363">
    <property type="entry name" value="HTH-TYPE TRANSCRIPTIONAL REGULATOR SRLR-RELATED"/>
    <property type="match status" value="1"/>
</dbReference>
<dbReference type="RefSeq" id="WP_094095676.1">
    <property type="nucleotide sequence ID" value="NZ_BMHF01000007.1"/>
</dbReference>
<name>A0ABQ1G5H0_9BACL</name>
<dbReference type="Pfam" id="PF00455">
    <property type="entry name" value="DeoRC"/>
    <property type="match status" value="1"/>
</dbReference>
<dbReference type="SUPFAM" id="SSF46785">
    <property type="entry name" value="Winged helix' DNA-binding domain"/>
    <property type="match status" value="1"/>
</dbReference>
<organism evidence="5 6">
    <name type="scientific">Paenibacillus physcomitrellae</name>
    <dbReference type="NCBI Taxonomy" id="1619311"/>
    <lineage>
        <taxon>Bacteria</taxon>
        <taxon>Bacillati</taxon>
        <taxon>Bacillota</taxon>
        <taxon>Bacilli</taxon>
        <taxon>Bacillales</taxon>
        <taxon>Paenibacillaceae</taxon>
        <taxon>Paenibacillus</taxon>
    </lineage>
</organism>
<feature type="domain" description="HTH deoR-type" evidence="4">
    <location>
        <begin position="3"/>
        <end position="58"/>
    </location>
</feature>
<proteinExistence type="predicted"/>
<dbReference type="InterPro" id="IPR014036">
    <property type="entry name" value="DeoR-like_C"/>
</dbReference>
<evidence type="ECO:0000259" key="4">
    <source>
        <dbReference type="PROSITE" id="PS51000"/>
    </source>
</evidence>
<dbReference type="PRINTS" id="PR00037">
    <property type="entry name" value="HTHLACR"/>
</dbReference>
<dbReference type="PROSITE" id="PS51000">
    <property type="entry name" value="HTH_DEOR_2"/>
    <property type="match status" value="1"/>
</dbReference>
<dbReference type="SMART" id="SM00420">
    <property type="entry name" value="HTH_DEOR"/>
    <property type="match status" value="1"/>
</dbReference>
<dbReference type="EMBL" id="BMHF01000007">
    <property type="protein sequence ID" value="GGA37248.1"/>
    <property type="molecule type" value="Genomic_DNA"/>
</dbReference>
<dbReference type="Gene3D" id="3.40.50.1360">
    <property type="match status" value="1"/>
</dbReference>
<evidence type="ECO:0000256" key="3">
    <source>
        <dbReference type="ARBA" id="ARBA00023163"/>
    </source>
</evidence>
<reference evidence="6" key="1">
    <citation type="journal article" date="2019" name="Int. J. Syst. Evol. Microbiol.">
        <title>The Global Catalogue of Microorganisms (GCM) 10K type strain sequencing project: providing services to taxonomists for standard genome sequencing and annotation.</title>
        <authorList>
            <consortium name="The Broad Institute Genomics Platform"/>
            <consortium name="The Broad Institute Genome Sequencing Center for Infectious Disease"/>
            <person name="Wu L."/>
            <person name="Ma J."/>
        </authorList>
    </citation>
    <scope>NUCLEOTIDE SEQUENCE [LARGE SCALE GENOMIC DNA]</scope>
    <source>
        <strain evidence="6">CGMCC 1.15044</strain>
    </source>
</reference>
<dbReference type="InterPro" id="IPR050313">
    <property type="entry name" value="Carb_Metab_HTH_regulators"/>
</dbReference>
<dbReference type="InterPro" id="IPR018356">
    <property type="entry name" value="Tscrpt_reg_HTH_DeoR_CS"/>
</dbReference>
<dbReference type="InterPro" id="IPR001034">
    <property type="entry name" value="DeoR_HTH"/>
</dbReference>
<keyword evidence="2" id="KW-0238">DNA-binding</keyword>
<dbReference type="Gene3D" id="1.10.10.10">
    <property type="entry name" value="Winged helix-like DNA-binding domain superfamily/Winged helix DNA-binding domain"/>
    <property type="match status" value="1"/>
</dbReference>
<evidence type="ECO:0000256" key="2">
    <source>
        <dbReference type="ARBA" id="ARBA00023125"/>
    </source>
</evidence>
<sequence>MYQEERMRAIIDYLEAHKRISVEDICSLFEVSRDTARRDLVKLEEQQAIIRTRGGALLPAAPFERIQNYNERLLSVSEEKQQIGRIAAGLVRPGERVILDSSTTVQACAERWTAGDTYVITNSINQADVLSSKPNVSVHLLGGQLHKEHRFVYGISVAETLSRYRADKAFIGTGGIADGGLFAVYEEEGRIKERMMQQASQVIVLADHFKFGKSNYYRFGSWSDVDLLITDLLPEPELLEQLRQHGVEVLTTQDYEKKESEEQ</sequence>
<keyword evidence="6" id="KW-1185">Reference proteome</keyword>
<dbReference type="SUPFAM" id="SSF100950">
    <property type="entry name" value="NagB/RpiA/CoA transferase-like"/>
    <property type="match status" value="1"/>
</dbReference>